<evidence type="ECO:0000256" key="1">
    <source>
        <dbReference type="SAM" id="Phobius"/>
    </source>
</evidence>
<dbReference type="AlphaFoldDB" id="A0A1H9AGD1"/>
<feature type="transmembrane region" description="Helical" evidence="1">
    <location>
        <begin position="12"/>
        <end position="32"/>
    </location>
</feature>
<keyword evidence="1" id="KW-0812">Transmembrane</keyword>
<feature type="transmembrane region" description="Helical" evidence="1">
    <location>
        <begin position="38"/>
        <end position="59"/>
    </location>
</feature>
<comment type="caution">
    <text evidence="2">The sequence shown here is derived from an EMBL/GenBank/DDBJ whole genome shotgun (WGS) entry which is preliminary data.</text>
</comment>
<sequence>MQHDKPNIFMRIIKGGIGSALLTMGLLFIVITVDDKQFLQNVVVRIIGVSSIFIGTHLLHKQFHPYSYKKPGTPK</sequence>
<keyword evidence="1" id="KW-1133">Transmembrane helix</keyword>
<evidence type="ECO:0000313" key="2">
    <source>
        <dbReference type="EMBL" id="SEP75645.1"/>
    </source>
</evidence>
<keyword evidence="1" id="KW-0472">Membrane</keyword>
<accession>A0A1H9AGD1</accession>
<dbReference type="RefSeq" id="WP_253734783.1">
    <property type="nucleotide sequence ID" value="NZ_FMUG01000002.1"/>
</dbReference>
<name>A0A1H9AGD1_9BACI</name>
<protein>
    <recommendedName>
        <fullName evidence="4">DUF2892 domain-containing protein</fullName>
    </recommendedName>
</protein>
<gene>
    <name evidence="2" type="ORF">SAMN02787113_00499</name>
</gene>
<reference evidence="2 3" key="1">
    <citation type="submission" date="2016-10" db="EMBL/GenBank/DDBJ databases">
        <authorList>
            <person name="Varghese N."/>
            <person name="Submissions S."/>
        </authorList>
    </citation>
    <scope>NUCLEOTIDE SEQUENCE [LARGE SCALE GENOMIC DNA]</scope>
    <source>
        <strain evidence="2 3">TC-13</strain>
    </source>
</reference>
<proteinExistence type="predicted"/>
<dbReference type="EMBL" id="FOEL01000002">
    <property type="protein sequence ID" value="SEP75645.1"/>
    <property type="molecule type" value="Genomic_DNA"/>
</dbReference>
<evidence type="ECO:0008006" key="4">
    <source>
        <dbReference type="Google" id="ProtNLM"/>
    </source>
</evidence>
<organism evidence="2 3">
    <name type="scientific">Lysinibacillus fusiformis</name>
    <dbReference type="NCBI Taxonomy" id="28031"/>
    <lineage>
        <taxon>Bacteria</taxon>
        <taxon>Bacillati</taxon>
        <taxon>Bacillota</taxon>
        <taxon>Bacilli</taxon>
        <taxon>Bacillales</taxon>
        <taxon>Bacillaceae</taxon>
        <taxon>Lysinibacillus</taxon>
    </lineage>
</organism>
<dbReference type="Proteomes" id="UP000199410">
    <property type="component" value="Unassembled WGS sequence"/>
</dbReference>
<evidence type="ECO:0000313" key="3">
    <source>
        <dbReference type="Proteomes" id="UP000199410"/>
    </source>
</evidence>